<dbReference type="InterPro" id="IPR024567">
    <property type="entry name" value="RNase_HII/HIII_dom"/>
</dbReference>
<comment type="cofactor">
    <cofactor evidence="2">
        <name>Mg(2+)</name>
        <dbReference type="ChEBI" id="CHEBI:18420"/>
    </cofactor>
</comment>
<dbReference type="PANTHER" id="PTHR10954:SF18">
    <property type="entry name" value="RIBONUCLEASE HII"/>
    <property type="match status" value="1"/>
</dbReference>
<dbReference type="GO" id="GO:0006298">
    <property type="term" value="P:mismatch repair"/>
    <property type="evidence" value="ECO:0007669"/>
    <property type="project" value="TreeGrafter"/>
</dbReference>
<dbReference type="InterPro" id="IPR022898">
    <property type="entry name" value="RNase_HII"/>
</dbReference>
<feature type="binding site" evidence="14 15">
    <location>
        <position position="34"/>
    </location>
    <ligand>
        <name>a divalent metal cation</name>
        <dbReference type="ChEBI" id="CHEBI:60240"/>
    </ligand>
</feature>
<dbReference type="OrthoDB" id="9803420at2"/>
<dbReference type="Gene3D" id="3.30.420.10">
    <property type="entry name" value="Ribonuclease H-like superfamily/Ribonuclease H"/>
    <property type="match status" value="1"/>
</dbReference>
<name>A0A9Q9IJQ3_9ACTN</name>
<keyword evidence="12 14" id="KW-0378">Hydrolase</keyword>
<dbReference type="RefSeq" id="WP_033357831.1">
    <property type="nucleotide sequence ID" value="NZ_CP073767.1"/>
</dbReference>
<evidence type="ECO:0000313" key="19">
    <source>
        <dbReference type="Proteomes" id="UP001058003"/>
    </source>
</evidence>
<comment type="similarity">
    <text evidence="5 14 16">Belongs to the RNase HII family.</text>
</comment>
<dbReference type="EC" id="3.1.26.4" evidence="6 14"/>
<evidence type="ECO:0000256" key="2">
    <source>
        <dbReference type="ARBA" id="ARBA00001946"/>
    </source>
</evidence>
<dbReference type="GO" id="GO:0003723">
    <property type="term" value="F:RNA binding"/>
    <property type="evidence" value="ECO:0007669"/>
    <property type="project" value="UniProtKB-UniRule"/>
</dbReference>
<dbReference type="GO" id="GO:0005737">
    <property type="term" value="C:cytoplasm"/>
    <property type="evidence" value="ECO:0007669"/>
    <property type="project" value="UniProtKB-SubCell"/>
</dbReference>
<comment type="cofactor">
    <cofactor evidence="14 15">
        <name>Mn(2+)</name>
        <dbReference type="ChEBI" id="CHEBI:29035"/>
    </cofactor>
    <cofactor evidence="14 15">
        <name>Mg(2+)</name>
        <dbReference type="ChEBI" id="CHEBI:18420"/>
    </cofactor>
    <text evidence="14 15">Manganese or magnesium. Binds 1 divalent metal ion per monomer in the absence of substrate. May bind a second metal ion after substrate binding.</text>
</comment>
<evidence type="ECO:0000259" key="17">
    <source>
        <dbReference type="PROSITE" id="PS51975"/>
    </source>
</evidence>
<evidence type="ECO:0000256" key="6">
    <source>
        <dbReference type="ARBA" id="ARBA00012180"/>
    </source>
</evidence>
<evidence type="ECO:0000256" key="16">
    <source>
        <dbReference type="RuleBase" id="RU003515"/>
    </source>
</evidence>
<evidence type="ECO:0000256" key="5">
    <source>
        <dbReference type="ARBA" id="ARBA00007383"/>
    </source>
</evidence>
<evidence type="ECO:0000256" key="12">
    <source>
        <dbReference type="ARBA" id="ARBA00022801"/>
    </source>
</evidence>
<dbReference type="Proteomes" id="UP001058003">
    <property type="component" value="Chromosome"/>
</dbReference>
<dbReference type="InterPro" id="IPR001352">
    <property type="entry name" value="RNase_HII/HIII"/>
</dbReference>
<evidence type="ECO:0000256" key="11">
    <source>
        <dbReference type="ARBA" id="ARBA00022759"/>
    </source>
</evidence>
<sequence length="248" mass="26296">MLAPPRTVVHRAAGLWALERALQRRGFERVGGADEAGRGACAGPLVVAAVILPQGRRGEIEELNDSKLLTAAARERIYDEVVARATAWSVVVIPPGEIDRRGLHVSNLAGMRRAFAGLAERPDYALTDGFRVDGLGAPGLAVWKGDQVAACVAAASVVAKVTRDRIMRALHTEHPQYGFDEHKGYCTPVHQAALVAHGPCAEHRFSYANVAAVGQRRPRRGNVGVAPGEAATVPAQVGDNVAMEGGPR</sequence>
<dbReference type="CDD" id="cd07182">
    <property type="entry name" value="RNase_HII_bacteria_HII_like"/>
    <property type="match status" value="1"/>
</dbReference>
<evidence type="ECO:0000256" key="3">
    <source>
        <dbReference type="ARBA" id="ARBA00004065"/>
    </source>
</evidence>
<keyword evidence="19" id="KW-1185">Reference proteome</keyword>
<evidence type="ECO:0000256" key="10">
    <source>
        <dbReference type="ARBA" id="ARBA00022723"/>
    </source>
</evidence>
<comment type="function">
    <text evidence="3 14 16">Endonuclease that specifically degrades the RNA of RNA-DNA hybrids.</text>
</comment>
<keyword evidence="10 14" id="KW-0479">Metal-binding</keyword>
<evidence type="ECO:0000256" key="9">
    <source>
        <dbReference type="ARBA" id="ARBA00022722"/>
    </source>
</evidence>
<proteinExistence type="inferred from homology"/>
<feature type="binding site" evidence="14 15">
    <location>
        <position position="35"/>
    </location>
    <ligand>
        <name>a divalent metal cation</name>
        <dbReference type="ChEBI" id="CHEBI:60240"/>
    </ligand>
</feature>
<keyword evidence="9 14" id="KW-0540">Nuclease</keyword>
<dbReference type="SUPFAM" id="SSF53098">
    <property type="entry name" value="Ribonuclease H-like"/>
    <property type="match status" value="1"/>
</dbReference>
<dbReference type="HAMAP" id="MF_00052_B">
    <property type="entry name" value="RNase_HII_B"/>
    <property type="match status" value="1"/>
</dbReference>
<dbReference type="PANTHER" id="PTHR10954">
    <property type="entry name" value="RIBONUCLEASE H2 SUBUNIT A"/>
    <property type="match status" value="1"/>
</dbReference>
<keyword evidence="8 14" id="KW-0963">Cytoplasm</keyword>
<dbReference type="GO" id="GO:0032299">
    <property type="term" value="C:ribonuclease H2 complex"/>
    <property type="evidence" value="ECO:0007669"/>
    <property type="project" value="TreeGrafter"/>
</dbReference>
<dbReference type="GO" id="GO:0030145">
    <property type="term" value="F:manganese ion binding"/>
    <property type="evidence" value="ECO:0007669"/>
    <property type="project" value="UniProtKB-UniRule"/>
</dbReference>
<dbReference type="AlphaFoldDB" id="A0A9Q9IJQ3"/>
<reference evidence="18" key="1">
    <citation type="submission" date="2021-04" db="EMBL/GenBank/DDBJ databases">
        <title>Dactylosporangium aurantiacum NRRL B-8018 full assembly.</title>
        <authorList>
            <person name="Hartkoorn R.C."/>
            <person name="Beaudoing E."/>
            <person name="Hot D."/>
        </authorList>
    </citation>
    <scope>NUCLEOTIDE SEQUENCE</scope>
    <source>
        <strain evidence="18">NRRL B-8018</strain>
    </source>
</reference>
<feature type="binding site" evidence="14 15">
    <location>
        <position position="128"/>
    </location>
    <ligand>
        <name>a divalent metal cation</name>
        <dbReference type="ChEBI" id="CHEBI:60240"/>
    </ligand>
</feature>
<comment type="catalytic activity">
    <reaction evidence="1 14 15 16">
        <text>Endonucleolytic cleavage to 5'-phosphomonoester.</text>
        <dbReference type="EC" id="3.1.26.4"/>
    </reaction>
</comment>
<evidence type="ECO:0000256" key="15">
    <source>
        <dbReference type="PROSITE-ProRule" id="PRU01319"/>
    </source>
</evidence>
<dbReference type="NCBIfam" id="NF000598">
    <property type="entry name" value="PRK00015.2-2"/>
    <property type="match status" value="1"/>
</dbReference>
<dbReference type="EMBL" id="CP073767">
    <property type="protein sequence ID" value="UWZ56073.1"/>
    <property type="molecule type" value="Genomic_DNA"/>
</dbReference>
<dbReference type="InterPro" id="IPR036397">
    <property type="entry name" value="RNaseH_sf"/>
</dbReference>
<evidence type="ECO:0000256" key="7">
    <source>
        <dbReference type="ARBA" id="ARBA00019179"/>
    </source>
</evidence>
<dbReference type="Pfam" id="PF01351">
    <property type="entry name" value="RNase_HII"/>
    <property type="match status" value="1"/>
</dbReference>
<dbReference type="NCBIfam" id="NF000595">
    <property type="entry name" value="PRK00015.1-3"/>
    <property type="match status" value="1"/>
</dbReference>
<evidence type="ECO:0000256" key="8">
    <source>
        <dbReference type="ARBA" id="ARBA00022490"/>
    </source>
</evidence>
<comment type="subcellular location">
    <subcellularLocation>
        <location evidence="4 14">Cytoplasm</location>
    </subcellularLocation>
</comment>
<evidence type="ECO:0000313" key="18">
    <source>
        <dbReference type="EMBL" id="UWZ56073.1"/>
    </source>
</evidence>
<evidence type="ECO:0000256" key="1">
    <source>
        <dbReference type="ARBA" id="ARBA00000077"/>
    </source>
</evidence>
<gene>
    <name evidence="14" type="primary">rnhB</name>
    <name evidence="18" type="ORF">Daura_07755</name>
</gene>
<evidence type="ECO:0000256" key="14">
    <source>
        <dbReference type="HAMAP-Rule" id="MF_00052"/>
    </source>
</evidence>
<feature type="domain" description="RNase H type-2" evidence="17">
    <location>
        <begin position="28"/>
        <end position="219"/>
    </location>
</feature>
<organism evidence="18 19">
    <name type="scientific">Dactylosporangium aurantiacum</name>
    <dbReference type="NCBI Taxonomy" id="35754"/>
    <lineage>
        <taxon>Bacteria</taxon>
        <taxon>Bacillati</taxon>
        <taxon>Actinomycetota</taxon>
        <taxon>Actinomycetes</taxon>
        <taxon>Micromonosporales</taxon>
        <taxon>Micromonosporaceae</taxon>
        <taxon>Dactylosporangium</taxon>
    </lineage>
</organism>
<accession>A0A9Q9IJQ3</accession>
<keyword evidence="13 14" id="KW-0464">Manganese</keyword>
<keyword evidence="11 14" id="KW-0255">Endonuclease</keyword>
<dbReference type="GO" id="GO:0043137">
    <property type="term" value="P:DNA replication, removal of RNA primer"/>
    <property type="evidence" value="ECO:0007669"/>
    <property type="project" value="TreeGrafter"/>
</dbReference>
<dbReference type="GO" id="GO:0004523">
    <property type="term" value="F:RNA-DNA hybrid ribonuclease activity"/>
    <property type="evidence" value="ECO:0007669"/>
    <property type="project" value="UniProtKB-UniRule"/>
</dbReference>
<evidence type="ECO:0000256" key="13">
    <source>
        <dbReference type="ARBA" id="ARBA00023211"/>
    </source>
</evidence>
<dbReference type="KEGG" id="daur:Daura_07755"/>
<protein>
    <recommendedName>
        <fullName evidence="7 14">Ribonuclease HII</fullName>
        <shortName evidence="14">RNase HII</shortName>
        <ecNumber evidence="6 14">3.1.26.4</ecNumber>
    </recommendedName>
</protein>
<evidence type="ECO:0000256" key="4">
    <source>
        <dbReference type="ARBA" id="ARBA00004496"/>
    </source>
</evidence>
<dbReference type="InterPro" id="IPR012337">
    <property type="entry name" value="RNaseH-like_sf"/>
</dbReference>
<dbReference type="PROSITE" id="PS51975">
    <property type="entry name" value="RNASE_H_2"/>
    <property type="match status" value="1"/>
</dbReference>